<reference evidence="1 2" key="1">
    <citation type="submission" date="2016-03" db="EMBL/GenBank/DDBJ databases">
        <title>Comparative genomics of the ectomycorrhizal sister species Rhizopogon vinicolor and Rhizopogon vesiculosus (Basidiomycota: Boletales) reveals a divergence of the mating type B locus.</title>
        <authorList>
            <person name="Mujic A.B."/>
            <person name="Kuo A."/>
            <person name="Tritt A."/>
            <person name="Lipzen A."/>
            <person name="Chen C."/>
            <person name="Johnson J."/>
            <person name="Sharma A."/>
            <person name="Barry K."/>
            <person name="Grigoriev I.V."/>
            <person name="Spatafora J.W."/>
        </authorList>
    </citation>
    <scope>NUCLEOTIDE SEQUENCE [LARGE SCALE GENOMIC DNA]</scope>
    <source>
        <strain evidence="1 2">AM-OR11-056</strain>
    </source>
</reference>
<proteinExistence type="predicted"/>
<dbReference type="EMBL" id="LVVM01005036">
    <property type="protein sequence ID" value="OJA11516.1"/>
    <property type="molecule type" value="Genomic_DNA"/>
</dbReference>
<protein>
    <submittedName>
        <fullName evidence="1">Uncharacterized protein</fullName>
    </submittedName>
</protein>
<evidence type="ECO:0000313" key="1">
    <source>
        <dbReference type="EMBL" id="OJA11516.1"/>
    </source>
</evidence>
<gene>
    <name evidence="1" type="ORF">AZE42_10944</name>
</gene>
<sequence>MGFRLCIDSSPVTAGAYCRI</sequence>
<comment type="caution">
    <text evidence="1">The sequence shown here is derived from an EMBL/GenBank/DDBJ whole genome shotgun (WGS) entry which is preliminary data.</text>
</comment>
<accession>A0A1J8QIE9</accession>
<dbReference type="AlphaFoldDB" id="A0A1J8QIE9"/>
<organism evidence="1 2">
    <name type="scientific">Rhizopogon vesiculosus</name>
    <dbReference type="NCBI Taxonomy" id="180088"/>
    <lineage>
        <taxon>Eukaryota</taxon>
        <taxon>Fungi</taxon>
        <taxon>Dikarya</taxon>
        <taxon>Basidiomycota</taxon>
        <taxon>Agaricomycotina</taxon>
        <taxon>Agaricomycetes</taxon>
        <taxon>Agaricomycetidae</taxon>
        <taxon>Boletales</taxon>
        <taxon>Suillineae</taxon>
        <taxon>Rhizopogonaceae</taxon>
        <taxon>Rhizopogon</taxon>
    </lineage>
</organism>
<keyword evidence="2" id="KW-1185">Reference proteome</keyword>
<dbReference type="Proteomes" id="UP000183567">
    <property type="component" value="Unassembled WGS sequence"/>
</dbReference>
<evidence type="ECO:0000313" key="2">
    <source>
        <dbReference type="Proteomes" id="UP000183567"/>
    </source>
</evidence>
<name>A0A1J8QIE9_9AGAM</name>